<evidence type="ECO:0000259" key="1">
    <source>
        <dbReference type="Pfam" id="PF01243"/>
    </source>
</evidence>
<accession>A0ABT3E646</accession>
<keyword evidence="3" id="KW-1185">Reference proteome</keyword>
<dbReference type="Pfam" id="PF01243">
    <property type="entry name" value="PNPOx_N"/>
    <property type="match status" value="1"/>
</dbReference>
<dbReference type="Gene3D" id="2.30.110.10">
    <property type="entry name" value="Electron Transport, Fmn-binding Protein, Chain A"/>
    <property type="match status" value="1"/>
</dbReference>
<sequence>MANLVEYLSEAHQLMSFATVADNHPSVRTVGFGYDEAEPGVFYIVTKPESTKVGEIEGNGNVAFSTFPGAGGKRVSTNQAVAKVSDKPFSAIAHLFADNAGWKSGHPHPEEETILEVHVKSVLLESFVEAPESIAF</sequence>
<comment type="caution">
    <text evidence="2">The sequence shown here is derived from an EMBL/GenBank/DDBJ whole genome shotgun (WGS) entry which is preliminary data.</text>
</comment>
<evidence type="ECO:0000313" key="2">
    <source>
        <dbReference type="EMBL" id="MCW0953368.1"/>
    </source>
</evidence>
<reference evidence="2 3" key="1">
    <citation type="submission" date="2022-10" db="EMBL/GenBank/DDBJ databases">
        <title>Weissella fermenti sp. nov., isolated from fermented cabbage.</title>
        <authorList>
            <person name="Lee J.K."/>
            <person name="Baek J.H."/>
            <person name="Choi D.G."/>
            <person name="Kim J.M."/>
            <person name="Jeon C.O."/>
        </authorList>
    </citation>
    <scope>NUCLEOTIDE SEQUENCE [LARGE SCALE GENOMIC DNA]</scope>
    <source>
        <strain evidence="2 3">KACC 18534</strain>
    </source>
</reference>
<dbReference type="InterPro" id="IPR011576">
    <property type="entry name" value="Pyridox_Oxase_N"/>
</dbReference>
<dbReference type="InterPro" id="IPR012349">
    <property type="entry name" value="Split_barrel_FMN-bd"/>
</dbReference>
<dbReference type="EMBL" id="JAOZFE010000004">
    <property type="protein sequence ID" value="MCW0953368.1"/>
    <property type="molecule type" value="Genomic_DNA"/>
</dbReference>
<gene>
    <name evidence="2" type="ORF">OIT44_04680</name>
</gene>
<dbReference type="RefSeq" id="WP_213408885.1">
    <property type="nucleotide sequence ID" value="NZ_CP074441.1"/>
</dbReference>
<evidence type="ECO:0000313" key="3">
    <source>
        <dbReference type="Proteomes" id="UP001526225"/>
    </source>
</evidence>
<proteinExistence type="predicted"/>
<dbReference type="SUPFAM" id="SSF50475">
    <property type="entry name" value="FMN-binding split barrel"/>
    <property type="match status" value="1"/>
</dbReference>
<organism evidence="2 3">
    <name type="scientific">Weissella ceti</name>
    <dbReference type="NCBI Taxonomy" id="759620"/>
    <lineage>
        <taxon>Bacteria</taxon>
        <taxon>Bacillati</taxon>
        <taxon>Bacillota</taxon>
        <taxon>Bacilli</taxon>
        <taxon>Lactobacillales</taxon>
        <taxon>Lactobacillaceae</taxon>
        <taxon>Weissella</taxon>
    </lineage>
</organism>
<name>A0ABT3E646_9LACO</name>
<protein>
    <submittedName>
        <fullName evidence="2">Pyridoxamine 5'-phosphate oxidase family protein</fullName>
    </submittedName>
</protein>
<dbReference type="Proteomes" id="UP001526225">
    <property type="component" value="Unassembled WGS sequence"/>
</dbReference>
<feature type="domain" description="Pyridoxamine 5'-phosphate oxidase N-terminal" evidence="1">
    <location>
        <begin position="9"/>
        <end position="122"/>
    </location>
</feature>